<keyword evidence="2" id="KW-1185">Reference proteome</keyword>
<dbReference type="PANTHER" id="PTHR36922:SF1">
    <property type="entry name" value="DUF1993 DOMAIN-CONTAINING PROTEIN"/>
    <property type="match status" value="1"/>
</dbReference>
<organism evidence="1 2">
    <name type="scientific">Novosphingobium endophyticum</name>
    <dbReference type="NCBI Taxonomy" id="1955250"/>
    <lineage>
        <taxon>Bacteria</taxon>
        <taxon>Pseudomonadati</taxon>
        <taxon>Pseudomonadota</taxon>
        <taxon>Alphaproteobacteria</taxon>
        <taxon>Sphingomonadales</taxon>
        <taxon>Sphingomonadaceae</taxon>
        <taxon>Novosphingobium</taxon>
    </lineage>
</organism>
<accession>A0A916TWT8</accession>
<comment type="caution">
    <text evidence="1">The sequence shown here is derived from an EMBL/GenBank/DDBJ whole genome shotgun (WGS) entry which is preliminary data.</text>
</comment>
<dbReference type="InterPro" id="IPR034660">
    <property type="entry name" value="DinB/YfiT-like"/>
</dbReference>
<dbReference type="Proteomes" id="UP000608154">
    <property type="component" value="Unassembled WGS sequence"/>
</dbReference>
<dbReference type="EMBL" id="BMHK01000076">
    <property type="protein sequence ID" value="GGC17088.1"/>
    <property type="molecule type" value="Genomic_DNA"/>
</dbReference>
<evidence type="ECO:0000313" key="1">
    <source>
        <dbReference type="EMBL" id="GGC17088.1"/>
    </source>
</evidence>
<proteinExistence type="predicted"/>
<name>A0A916TWT8_9SPHN</name>
<dbReference type="InterPro" id="IPR018531">
    <property type="entry name" value="DUF1993"/>
</dbReference>
<protein>
    <recommendedName>
        <fullName evidence="3">DUF1993 domain-containing protein</fullName>
    </recommendedName>
</protein>
<dbReference type="RefSeq" id="WP_188773316.1">
    <property type="nucleotide sequence ID" value="NZ_BMHK01000076.1"/>
</dbReference>
<dbReference type="Pfam" id="PF09351">
    <property type="entry name" value="DUF1993"/>
    <property type="match status" value="1"/>
</dbReference>
<reference evidence="1" key="2">
    <citation type="submission" date="2020-09" db="EMBL/GenBank/DDBJ databases">
        <authorList>
            <person name="Sun Q."/>
            <person name="Zhou Y."/>
        </authorList>
    </citation>
    <scope>NUCLEOTIDE SEQUENCE</scope>
    <source>
        <strain evidence="1">CGMCC 1.15095</strain>
    </source>
</reference>
<dbReference type="AlphaFoldDB" id="A0A916TWT8"/>
<sequence length="194" mass="21094">MAFTLYAATIPSYLQIPNSVSRLIGKAEAFCNEKGLEPEVLIQARLAEDMLPFAYQVKSTAVHSIGAIEGVRKGIFSPDTTTALATFDGLRERIAQTIAALEAIGPDEVESFIGRDMRFEFGANAMDFSAEEFLLSFSQPNFYFHATTAYDILRMKGVQIGKRRDGAAADRPLLPLRTAGSVLSGRAPPGERTA</sequence>
<gene>
    <name evidence="1" type="ORF">GCM10011494_39940</name>
</gene>
<dbReference type="Gene3D" id="1.20.120.450">
    <property type="entry name" value="dinb family like domain"/>
    <property type="match status" value="1"/>
</dbReference>
<dbReference type="PANTHER" id="PTHR36922">
    <property type="entry name" value="BLL2446 PROTEIN"/>
    <property type="match status" value="1"/>
</dbReference>
<evidence type="ECO:0008006" key="3">
    <source>
        <dbReference type="Google" id="ProtNLM"/>
    </source>
</evidence>
<reference evidence="1" key="1">
    <citation type="journal article" date="2014" name="Int. J. Syst. Evol. Microbiol.">
        <title>Complete genome sequence of Corynebacterium casei LMG S-19264T (=DSM 44701T), isolated from a smear-ripened cheese.</title>
        <authorList>
            <consortium name="US DOE Joint Genome Institute (JGI-PGF)"/>
            <person name="Walter F."/>
            <person name="Albersmeier A."/>
            <person name="Kalinowski J."/>
            <person name="Ruckert C."/>
        </authorList>
    </citation>
    <scope>NUCLEOTIDE SEQUENCE</scope>
    <source>
        <strain evidence="1">CGMCC 1.15095</strain>
    </source>
</reference>
<evidence type="ECO:0000313" key="2">
    <source>
        <dbReference type="Proteomes" id="UP000608154"/>
    </source>
</evidence>
<dbReference type="SUPFAM" id="SSF109854">
    <property type="entry name" value="DinB/YfiT-like putative metalloenzymes"/>
    <property type="match status" value="1"/>
</dbReference>